<accession>A0A846M357</accession>
<dbReference type="AlphaFoldDB" id="A0A846M357"/>
<protein>
    <submittedName>
        <fullName evidence="2">Uncharacterized protein</fullName>
    </submittedName>
</protein>
<gene>
    <name evidence="2" type="ORF">FHS54_001325</name>
</gene>
<dbReference type="RefSeq" id="WP_167302995.1">
    <property type="nucleotide sequence ID" value="NZ_JAASQR010000002.1"/>
</dbReference>
<keyword evidence="3" id="KW-1185">Reference proteome</keyword>
<evidence type="ECO:0000313" key="2">
    <source>
        <dbReference type="EMBL" id="NIJ16359.1"/>
    </source>
</evidence>
<proteinExistence type="predicted"/>
<dbReference type="Proteomes" id="UP000576821">
    <property type="component" value="Unassembled WGS sequence"/>
</dbReference>
<feature type="compositionally biased region" description="Basic and acidic residues" evidence="1">
    <location>
        <begin position="824"/>
        <end position="835"/>
    </location>
</feature>
<sequence>MNSAVPLQRRFTPVPLAYLKDDIPLDELWPSLSRSTRKAWPTLLEQYRVVILADAGAGKTYELKAKAEELIGSGRASFFLKLEDIDDSFGTSFEIGSAKAFDQWLAGNDEAWFFLDSVDEIRLAEPRAFERAVEAFAARLQGALQRAHIYISSRPYAWRPTLDQSLINEVLPYTASRSEAVGDTGEDEDESAVDSAFDQEVDEDEQSEPSPQVYLLAPLEDADIGTFARHRGVADANAFHEALERGSLLALARSPFDLQDLISAWLTDGELGSRLSVLQGSVRRLLAQAAEASAGGFDEVEAMAAVQRLAVIATFTGLSNIRMPGKGSTGALGAAQALDLEEEAVEGVLGSGVFSDPIFGEVRFRHREVRELLSAEWTTSQLARRGGREEIRPHLFKTSYGVAITPPRTRPLMPWLILFDAPIRDRILATNPEIAIEGGDAASLPPDIRQSLLTTLLERVVEPTSDLRGLDNSEIAKIAHRDLEPSVKALIERYRDNDEALFVLGRLVWQGELAGCVSQMSAVAADPQRGLYARLVAIRAVATVGLIDDIHELWRSFNVGGEPLPRRLLAEFAEYAPADAVTVPLLLESIGLLEPRKEFEVSGLTQALNQFIERAALAEPPGRALLFSLTKALGEFLAREPHVERFECSVSETYQWLMSPTLYGVEQLILARSLAALDEACLAILAALPALRFWRGDDIDDRKTKIHEIVPAWPEVNDALFWYTAQQYRQSKRAEDGRLVDDWPITFIGHFWSFDATSFARTLGWVRSKEAADDRQLALARSFTTFVEAGRPADWLEELRAAVAGDAALSETLALKLDPPPSQESERIKRMDQKYKRDRKKRKEEEEKDRALFVADLRADPGKVRNPPGVGRGKLSTIHYHLLRMIEGSGMRRSRAQGANWSALILEFGEEVATAYRDAAVAFWRTFKPALRSEGADTSGIPYALIFAMAGLDIEFAGDGAIAALTKAQVRRALRYVPWELNGFPRWFEAFYRQWPTESLDFLWSEILWELAHTPAEGSFSHILSDIIYHGPWLQEEVATKLFAWLSVQHAPSVGALSYMRTIILKGQGATAAQIAALARSKINDATTPADQRPIWYALWVDSEPAPAIRALDALFASGTLDDRRRFAMTFVVALLGGRSDHSPTHMLGLFRKPSHLKDLYLMMHREIPAGDDIERAGKGVYSPTMQDDAQNARERLFALLDRIPGALSYHAIRDLAATHPVPRYREYMHVAAHRHAVNDGDLAAWEASAAAAFTRKLEALPGAD</sequence>
<reference evidence="2 3" key="1">
    <citation type="submission" date="2020-03" db="EMBL/GenBank/DDBJ databases">
        <title>Genomic Encyclopedia of Type Strains, Phase IV (KMG-IV): sequencing the most valuable type-strain genomes for metagenomic binning, comparative biology and taxonomic classification.</title>
        <authorList>
            <person name="Goeker M."/>
        </authorList>
    </citation>
    <scope>NUCLEOTIDE SEQUENCE [LARGE SCALE GENOMIC DNA]</scope>
    <source>
        <strain evidence="2 3">DSM 21299</strain>
    </source>
</reference>
<name>A0A846M357_9SPHN</name>
<evidence type="ECO:0000313" key="3">
    <source>
        <dbReference type="Proteomes" id="UP000576821"/>
    </source>
</evidence>
<feature type="region of interest" description="Disordered" evidence="1">
    <location>
        <begin position="817"/>
        <end position="847"/>
    </location>
</feature>
<dbReference type="EMBL" id="JAASQR010000002">
    <property type="protein sequence ID" value="NIJ16359.1"/>
    <property type="molecule type" value="Genomic_DNA"/>
</dbReference>
<evidence type="ECO:0000256" key="1">
    <source>
        <dbReference type="SAM" id="MobiDB-lite"/>
    </source>
</evidence>
<organism evidence="2 3">
    <name type="scientific">Sphingobium vermicomposti</name>
    <dbReference type="NCBI Taxonomy" id="529005"/>
    <lineage>
        <taxon>Bacteria</taxon>
        <taxon>Pseudomonadati</taxon>
        <taxon>Pseudomonadota</taxon>
        <taxon>Alphaproteobacteria</taxon>
        <taxon>Sphingomonadales</taxon>
        <taxon>Sphingomonadaceae</taxon>
        <taxon>Sphingobium</taxon>
    </lineage>
</organism>
<comment type="caution">
    <text evidence="2">The sequence shown here is derived from an EMBL/GenBank/DDBJ whole genome shotgun (WGS) entry which is preliminary data.</text>
</comment>